<dbReference type="InterPro" id="IPR001173">
    <property type="entry name" value="Glyco_trans_2-like"/>
</dbReference>
<dbReference type="InterPro" id="IPR029044">
    <property type="entry name" value="Nucleotide-diphossugar_trans"/>
</dbReference>
<dbReference type="PANTHER" id="PTHR22916">
    <property type="entry name" value="GLYCOSYLTRANSFERASE"/>
    <property type="match status" value="1"/>
</dbReference>
<dbReference type="Proteomes" id="UP001597641">
    <property type="component" value="Unassembled WGS sequence"/>
</dbReference>
<evidence type="ECO:0000256" key="1">
    <source>
        <dbReference type="SAM" id="Phobius"/>
    </source>
</evidence>
<reference evidence="4" key="1">
    <citation type="journal article" date="2019" name="Int. J. Syst. Evol. Microbiol.">
        <title>The Global Catalogue of Microorganisms (GCM) 10K type strain sequencing project: providing services to taxonomists for standard genome sequencing and annotation.</title>
        <authorList>
            <consortium name="The Broad Institute Genomics Platform"/>
            <consortium name="The Broad Institute Genome Sequencing Center for Infectious Disease"/>
            <person name="Wu L."/>
            <person name="Ma J."/>
        </authorList>
    </citation>
    <scope>NUCLEOTIDE SEQUENCE [LARGE SCALE GENOMIC DNA]</scope>
    <source>
        <strain evidence="4">KCTC 23984</strain>
    </source>
</reference>
<gene>
    <name evidence="3" type="ORF">ACFS7Z_14750</name>
</gene>
<protein>
    <submittedName>
        <fullName evidence="3">Glycosyltransferase family 2 protein</fullName>
    </submittedName>
</protein>
<comment type="caution">
    <text evidence="3">The sequence shown here is derived from an EMBL/GenBank/DDBJ whole genome shotgun (WGS) entry which is preliminary data.</text>
</comment>
<dbReference type="RefSeq" id="WP_377485910.1">
    <property type="nucleotide sequence ID" value="NZ_JBHUOX010000010.1"/>
</dbReference>
<dbReference type="Gene3D" id="3.90.550.10">
    <property type="entry name" value="Spore Coat Polysaccharide Biosynthesis Protein SpsA, Chain A"/>
    <property type="match status" value="1"/>
</dbReference>
<dbReference type="EMBL" id="JBHUOX010000010">
    <property type="protein sequence ID" value="MFD3001628.1"/>
    <property type="molecule type" value="Genomic_DNA"/>
</dbReference>
<evidence type="ECO:0000313" key="4">
    <source>
        <dbReference type="Proteomes" id="UP001597641"/>
    </source>
</evidence>
<accession>A0ABW6BV00</accession>
<dbReference type="SUPFAM" id="SSF53448">
    <property type="entry name" value="Nucleotide-diphospho-sugar transferases"/>
    <property type="match status" value="1"/>
</dbReference>
<proteinExistence type="predicted"/>
<feature type="domain" description="Glycosyltransferase 2-like" evidence="2">
    <location>
        <begin position="15"/>
        <end position="165"/>
    </location>
</feature>
<keyword evidence="1" id="KW-1133">Transmembrane helix</keyword>
<name>A0ABW6BV00_9BACT</name>
<keyword evidence="1" id="KW-0472">Membrane</keyword>
<keyword evidence="4" id="KW-1185">Reference proteome</keyword>
<organism evidence="3 4">
    <name type="scientific">Pontibacter toksunensis</name>
    <dbReference type="NCBI Taxonomy" id="1332631"/>
    <lineage>
        <taxon>Bacteria</taxon>
        <taxon>Pseudomonadati</taxon>
        <taxon>Bacteroidota</taxon>
        <taxon>Cytophagia</taxon>
        <taxon>Cytophagales</taxon>
        <taxon>Hymenobacteraceae</taxon>
        <taxon>Pontibacter</taxon>
    </lineage>
</organism>
<dbReference type="PANTHER" id="PTHR22916:SF3">
    <property type="entry name" value="UDP-GLCNAC:BETAGAL BETA-1,3-N-ACETYLGLUCOSAMINYLTRANSFERASE-LIKE PROTEIN 1"/>
    <property type="match status" value="1"/>
</dbReference>
<evidence type="ECO:0000259" key="2">
    <source>
        <dbReference type="Pfam" id="PF00535"/>
    </source>
</evidence>
<feature type="transmembrane region" description="Helical" evidence="1">
    <location>
        <begin position="294"/>
        <end position="313"/>
    </location>
</feature>
<sequence>MKEKMIENPLVSARIITYNHASYIRECLEGVFMQETNFPFEVVIGEDCSTDETRVICEEYKAKYPDRVNLLASGKNIGAQENAKRTREACRGKYIALCEGDDYWTDPLKLQKQVDFLEGNSAYAMCFHNSSVKFEHEPDREPELFKEYAKDTYEITDLFGKWLVPTASVMFRRNLIVDYPEWLRRAVVGDTPFFILLASHGKLKLLPGVMSVYRRHRQGTTNFLNGYRYWERMIELYTSIDRHFDYRYKKEIYPVLEWFHYKLTRVAIENRDYKKYREYAKLCFKLNKDLLFQYRYFGMFIVSISPVNFYIYYKLKS</sequence>
<evidence type="ECO:0000313" key="3">
    <source>
        <dbReference type="EMBL" id="MFD3001628.1"/>
    </source>
</evidence>
<dbReference type="Pfam" id="PF00535">
    <property type="entry name" value="Glycos_transf_2"/>
    <property type="match status" value="1"/>
</dbReference>
<keyword evidence="1" id="KW-0812">Transmembrane</keyword>